<evidence type="ECO:0000256" key="5">
    <source>
        <dbReference type="SAM" id="MobiDB-lite"/>
    </source>
</evidence>
<protein>
    <submittedName>
        <fullName evidence="7">Metal ABC transporter ATP-binding protein</fullName>
    </submittedName>
</protein>
<feature type="region of interest" description="Disordered" evidence="5">
    <location>
        <begin position="1"/>
        <end position="26"/>
    </location>
</feature>
<keyword evidence="3" id="KW-0547">Nucleotide-binding</keyword>
<dbReference type="Proteomes" id="UP000562124">
    <property type="component" value="Unassembled WGS sequence"/>
</dbReference>
<dbReference type="InterPro" id="IPR003439">
    <property type="entry name" value="ABC_transporter-like_ATP-bd"/>
</dbReference>
<accession>A0A7Y0QHG0</accession>
<keyword evidence="2" id="KW-0813">Transport</keyword>
<reference evidence="7 8" key="1">
    <citation type="submission" date="2020-04" db="EMBL/GenBank/DDBJ databases">
        <title>Sequencing and Assembly of C. fimi.</title>
        <authorList>
            <person name="Ramsey A.R."/>
        </authorList>
    </citation>
    <scope>NUCLEOTIDE SEQUENCE [LARGE SCALE GENOMIC DNA]</scope>
    <source>
        <strain evidence="7 8">SB</strain>
    </source>
</reference>
<dbReference type="AlphaFoldDB" id="A0A7Y0QHG0"/>
<dbReference type="InterPro" id="IPR003593">
    <property type="entry name" value="AAA+_ATPase"/>
</dbReference>
<evidence type="ECO:0000256" key="4">
    <source>
        <dbReference type="ARBA" id="ARBA00022840"/>
    </source>
</evidence>
<dbReference type="Gene3D" id="3.40.50.300">
    <property type="entry name" value="P-loop containing nucleotide triphosphate hydrolases"/>
    <property type="match status" value="1"/>
</dbReference>
<evidence type="ECO:0000259" key="6">
    <source>
        <dbReference type="PROSITE" id="PS50893"/>
    </source>
</evidence>
<organism evidence="7 8">
    <name type="scientific">Cellulomonas fimi</name>
    <dbReference type="NCBI Taxonomy" id="1708"/>
    <lineage>
        <taxon>Bacteria</taxon>
        <taxon>Bacillati</taxon>
        <taxon>Actinomycetota</taxon>
        <taxon>Actinomycetes</taxon>
        <taxon>Micrococcales</taxon>
        <taxon>Cellulomonadaceae</taxon>
        <taxon>Cellulomonas</taxon>
    </lineage>
</organism>
<keyword evidence="4 7" id="KW-0067">ATP-binding</keyword>
<dbReference type="EMBL" id="JABCJJ010000010">
    <property type="protein sequence ID" value="NMR20250.1"/>
    <property type="molecule type" value="Genomic_DNA"/>
</dbReference>
<dbReference type="SMART" id="SM00382">
    <property type="entry name" value="AAA"/>
    <property type="match status" value="1"/>
</dbReference>
<dbReference type="PROSITE" id="PS50893">
    <property type="entry name" value="ABC_TRANSPORTER_2"/>
    <property type="match status" value="1"/>
</dbReference>
<feature type="domain" description="ABC transporter" evidence="6">
    <location>
        <begin position="32"/>
        <end position="266"/>
    </location>
</feature>
<evidence type="ECO:0000313" key="7">
    <source>
        <dbReference type="EMBL" id="NMR20250.1"/>
    </source>
</evidence>
<comment type="caution">
    <text evidence="7">The sequence shown here is derived from an EMBL/GenBank/DDBJ whole genome shotgun (WGS) entry which is preliminary data.</text>
</comment>
<dbReference type="Pfam" id="PF00005">
    <property type="entry name" value="ABC_tran"/>
    <property type="match status" value="1"/>
</dbReference>
<gene>
    <name evidence="7" type="ORF">HIR71_08470</name>
</gene>
<dbReference type="PROSITE" id="PS00211">
    <property type="entry name" value="ABC_TRANSPORTER_1"/>
    <property type="match status" value="1"/>
</dbReference>
<dbReference type="InterPro" id="IPR017871">
    <property type="entry name" value="ABC_transporter-like_CS"/>
</dbReference>
<sequence length="301" mass="32442">MPSALPPDGRLLGPAGTAGEPDGDVPREVPAIRLRDARMSFGDRLLWDNLDLDVAAGEFVAVLGPNGSGKTTLLKVLLGLLPLSAGSLLIDGEPARRGSPRIGYIPQQTSADPELALRGRDLVGFGWDGHRMGMSFRRRAVRRRRVHAALAAVEATDYADVAVGRLSGGELQRLRVAQALVGDPAVLLCDEPFLGLDLAHQRTISRLIDDRRRTTSSAVVFVTHEINPVLHLVDRVVYLVNGRFRIGTPAEVMTSEVLSDLYGTDVDVVTVRGRLVVVGAEDDAVPRPGHAVHHVPDRAVR</sequence>
<dbReference type="PANTHER" id="PTHR42734">
    <property type="entry name" value="METAL TRANSPORT SYSTEM ATP-BINDING PROTEIN TM_0124-RELATED"/>
    <property type="match status" value="1"/>
</dbReference>
<dbReference type="GO" id="GO:0016887">
    <property type="term" value="F:ATP hydrolysis activity"/>
    <property type="evidence" value="ECO:0007669"/>
    <property type="project" value="InterPro"/>
</dbReference>
<keyword evidence="8" id="KW-1185">Reference proteome</keyword>
<dbReference type="SUPFAM" id="SSF52540">
    <property type="entry name" value="P-loop containing nucleoside triphosphate hydrolases"/>
    <property type="match status" value="1"/>
</dbReference>
<proteinExistence type="inferred from homology"/>
<evidence type="ECO:0000313" key="8">
    <source>
        <dbReference type="Proteomes" id="UP000562124"/>
    </source>
</evidence>
<evidence type="ECO:0000256" key="2">
    <source>
        <dbReference type="ARBA" id="ARBA00022448"/>
    </source>
</evidence>
<dbReference type="PANTHER" id="PTHR42734:SF5">
    <property type="entry name" value="IRON TRANSPORT SYSTEM ATP-BINDING PROTEIN HI_0361-RELATED"/>
    <property type="match status" value="1"/>
</dbReference>
<evidence type="ECO:0000256" key="1">
    <source>
        <dbReference type="ARBA" id="ARBA00005417"/>
    </source>
</evidence>
<dbReference type="InterPro" id="IPR050153">
    <property type="entry name" value="Metal_Ion_Import_ABC"/>
</dbReference>
<evidence type="ECO:0000256" key="3">
    <source>
        <dbReference type="ARBA" id="ARBA00022741"/>
    </source>
</evidence>
<dbReference type="GO" id="GO:0005524">
    <property type="term" value="F:ATP binding"/>
    <property type="evidence" value="ECO:0007669"/>
    <property type="project" value="UniProtKB-KW"/>
</dbReference>
<comment type="similarity">
    <text evidence="1">Belongs to the ABC transporter superfamily.</text>
</comment>
<name>A0A7Y0QHG0_CELFI</name>
<dbReference type="InterPro" id="IPR027417">
    <property type="entry name" value="P-loop_NTPase"/>
</dbReference>